<evidence type="ECO:0000313" key="2">
    <source>
        <dbReference type="Proteomes" id="UP001281147"/>
    </source>
</evidence>
<reference evidence="1" key="1">
    <citation type="submission" date="2023-07" db="EMBL/GenBank/DDBJ databases">
        <title>Black Yeasts Isolated from many extreme environments.</title>
        <authorList>
            <person name="Coleine C."/>
            <person name="Stajich J.E."/>
            <person name="Selbmann L."/>
        </authorList>
    </citation>
    <scope>NUCLEOTIDE SEQUENCE</scope>
    <source>
        <strain evidence="1">CCFEE 5714</strain>
    </source>
</reference>
<dbReference type="Proteomes" id="UP001281147">
    <property type="component" value="Unassembled WGS sequence"/>
</dbReference>
<proteinExistence type="predicted"/>
<dbReference type="EMBL" id="JAUTXU010000214">
    <property type="protein sequence ID" value="KAK3698128.1"/>
    <property type="molecule type" value="Genomic_DNA"/>
</dbReference>
<sequence length="233" mass="26145">MDLSSKLELRAPLKRSDAFAIVLPLSSCAEKALKHANRNRVLLDDAKSYEHLTSRSSKHSSRILAKLDFMSIIGRGSLDFGFSRAAGFQLPRERRVSPRHFRLHLDISTATLLLTDTSKAGTYIQSRSGPRLVHRETYRFDDDDDYAIVTLGSNPDMAFAITPGEGMKDSARRAAIFSEYVQSIRQTCTLISSRKVPKDGEHIRSLKRRRSSGLSTLANPAKRRRSSQAVFCF</sequence>
<comment type="caution">
    <text evidence="1">The sequence shown here is derived from an EMBL/GenBank/DDBJ whole genome shotgun (WGS) entry which is preliminary data.</text>
</comment>
<protein>
    <submittedName>
        <fullName evidence="1">Uncharacterized protein</fullName>
    </submittedName>
</protein>
<evidence type="ECO:0000313" key="1">
    <source>
        <dbReference type="EMBL" id="KAK3698128.1"/>
    </source>
</evidence>
<gene>
    <name evidence="1" type="ORF">LTR37_017086</name>
</gene>
<name>A0ACC3ML16_9PEZI</name>
<organism evidence="1 2">
    <name type="scientific">Vermiconidia calcicola</name>
    <dbReference type="NCBI Taxonomy" id="1690605"/>
    <lineage>
        <taxon>Eukaryota</taxon>
        <taxon>Fungi</taxon>
        <taxon>Dikarya</taxon>
        <taxon>Ascomycota</taxon>
        <taxon>Pezizomycotina</taxon>
        <taxon>Dothideomycetes</taxon>
        <taxon>Dothideomycetidae</taxon>
        <taxon>Mycosphaerellales</taxon>
        <taxon>Extremaceae</taxon>
        <taxon>Vermiconidia</taxon>
    </lineage>
</organism>
<keyword evidence="2" id="KW-1185">Reference proteome</keyword>
<accession>A0ACC3ML16</accession>